<sequence>MPDLSRTPGHQQYQQHISVPLASTMSYYQNSQPLQGFYGDLSRAGPGGMPMAGYDPYAVSAVPSLQMPTASTAMGGPVGGPVGGPLPSQHRASSGAWNQQDDTMLLQLRAMGKNWNQIQREAFPGKTGNACRKRHERLMERRGQNDFDNRKLERLCKEYMSMRKEIWQGLAARCGEKWNVVEMQCMSNGLKNIQSHARAYARRERLESGQSLGPYDDADNSMCLTPIDDDDMDNDGADQSYSSPETGSSSAGGPQSTPGTTSSGGSAISAGSSSHHHHQPYASLHGHGHHNGQHHHSHSYGGQGYGGYGHGYSNSVSSTASAPAGDVSNGRSNGGSSGNGASPYLGNGRLPSIGDMGSMGIDAIINRGQPN</sequence>
<dbReference type="RefSeq" id="XP_070867127.1">
    <property type="nucleotide sequence ID" value="XM_071009606.1"/>
</dbReference>
<dbReference type="Gene3D" id="1.10.10.60">
    <property type="entry name" value="Homeodomain-like"/>
    <property type="match status" value="1"/>
</dbReference>
<dbReference type="Proteomes" id="UP001600064">
    <property type="component" value="Unassembled WGS sequence"/>
</dbReference>
<gene>
    <name evidence="3" type="ORF">VTJ83DRAFT_3249</name>
</gene>
<evidence type="ECO:0000259" key="2">
    <source>
        <dbReference type="PROSITE" id="PS50090"/>
    </source>
</evidence>
<feature type="compositionally biased region" description="Low complexity" evidence="1">
    <location>
        <begin position="246"/>
        <end position="273"/>
    </location>
</feature>
<dbReference type="PROSITE" id="PS50090">
    <property type="entry name" value="MYB_LIKE"/>
    <property type="match status" value="1"/>
</dbReference>
<evidence type="ECO:0000256" key="1">
    <source>
        <dbReference type="SAM" id="MobiDB-lite"/>
    </source>
</evidence>
<dbReference type="GeneID" id="98124250"/>
<dbReference type="CDD" id="cd00167">
    <property type="entry name" value="SANT"/>
    <property type="match status" value="1"/>
</dbReference>
<accession>A0ABR4DDH3</accession>
<evidence type="ECO:0000313" key="3">
    <source>
        <dbReference type="EMBL" id="KAL2268403.1"/>
    </source>
</evidence>
<dbReference type="Pfam" id="PF13921">
    <property type="entry name" value="Myb_DNA-bind_6"/>
    <property type="match status" value="1"/>
</dbReference>
<evidence type="ECO:0000313" key="4">
    <source>
        <dbReference type="Proteomes" id="UP001600064"/>
    </source>
</evidence>
<feature type="compositionally biased region" description="Basic residues" evidence="1">
    <location>
        <begin position="286"/>
        <end position="298"/>
    </location>
</feature>
<reference evidence="3 4" key="1">
    <citation type="journal article" date="2024" name="Commun. Biol.">
        <title>Comparative genomic analysis of thermophilic fungi reveals convergent evolutionary adaptations and gene losses.</title>
        <authorList>
            <person name="Steindorff A.S."/>
            <person name="Aguilar-Pontes M.V."/>
            <person name="Robinson A.J."/>
            <person name="Andreopoulos B."/>
            <person name="LaButti K."/>
            <person name="Kuo A."/>
            <person name="Mondo S."/>
            <person name="Riley R."/>
            <person name="Otillar R."/>
            <person name="Haridas S."/>
            <person name="Lipzen A."/>
            <person name="Grimwood J."/>
            <person name="Schmutz J."/>
            <person name="Clum A."/>
            <person name="Reid I.D."/>
            <person name="Moisan M.C."/>
            <person name="Butler G."/>
            <person name="Nguyen T.T.M."/>
            <person name="Dewar K."/>
            <person name="Conant G."/>
            <person name="Drula E."/>
            <person name="Henrissat B."/>
            <person name="Hansel C."/>
            <person name="Singer S."/>
            <person name="Hutchinson M.I."/>
            <person name="de Vries R.P."/>
            <person name="Natvig D.O."/>
            <person name="Powell A.J."/>
            <person name="Tsang A."/>
            <person name="Grigoriev I.V."/>
        </authorList>
    </citation>
    <scope>NUCLEOTIDE SEQUENCE [LARGE SCALE GENOMIC DNA]</scope>
    <source>
        <strain evidence="3 4">ATCC 22073</strain>
    </source>
</reference>
<dbReference type="InterPro" id="IPR009057">
    <property type="entry name" value="Homeodomain-like_sf"/>
</dbReference>
<feature type="region of interest" description="Disordered" evidence="1">
    <location>
        <begin position="202"/>
        <end position="305"/>
    </location>
</feature>
<proteinExistence type="predicted"/>
<feature type="compositionally biased region" description="Acidic residues" evidence="1">
    <location>
        <begin position="227"/>
        <end position="236"/>
    </location>
</feature>
<feature type="domain" description="Myb-like" evidence="2">
    <location>
        <begin position="89"/>
        <end position="139"/>
    </location>
</feature>
<dbReference type="InterPro" id="IPR001005">
    <property type="entry name" value="SANT/Myb"/>
</dbReference>
<comment type="caution">
    <text evidence="3">The sequence shown here is derived from an EMBL/GenBank/DDBJ whole genome shotgun (WGS) entry which is preliminary data.</text>
</comment>
<dbReference type="SUPFAM" id="SSF46689">
    <property type="entry name" value="Homeodomain-like"/>
    <property type="match status" value="1"/>
</dbReference>
<name>A0ABR4DDH3_9PEZI</name>
<keyword evidence="4" id="KW-1185">Reference proteome</keyword>
<feature type="region of interest" description="Disordered" evidence="1">
    <location>
        <begin position="318"/>
        <end position="346"/>
    </location>
</feature>
<dbReference type="EMBL" id="JAZGUE010000003">
    <property type="protein sequence ID" value="KAL2268403.1"/>
    <property type="molecule type" value="Genomic_DNA"/>
</dbReference>
<organism evidence="3 4">
    <name type="scientific">Remersonia thermophila</name>
    <dbReference type="NCBI Taxonomy" id="72144"/>
    <lineage>
        <taxon>Eukaryota</taxon>
        <taxon>Fungi</taxon>
        <taxon>Dikarya</taxon>
        <taxon>Ascomycota</taxon>
        <taxon>Pezizomycotina</taxon>
        <taxon>Sordariomycetes</taxon>
        <taxon>Sordariomycetidae</taxon>
        <taxon>Sordariales</taxon>
        <taxon>Sordariales incertae sedis</taxon>
        <taxon>Remersonia</taxon>
    </lineage>
</organism>
<protein>
    <recommendedName>
        <fullName evidence="2">Myb-like domain-containing protein</fullName>
    </recommendedName>
</protein>
<dbReference type="SMART" id="SM00717">
    <property type="entry name" value="SANT"/>
    <property type="match status" value="1"/>
</dbReference>